<dbReference type="PROSITE" id="PS51647">
    <property type="entry name" value="CYSTATIN_KININOGEN"/>
    <property type="match status" value="3"/>
</dbReference>
<keyword evidence="10" id="KW-0325">Glycoprotein</keyword>
<evidence type="ECO:0000256" key="9">
    <source>
        <dbReference type="ARBA" id="ARBA00023157"/>
    </source>
</evidence>
<dbReference type="FunCoup" id="A0A6P6D9B3">
    <property type="interactions" value="728"/>
</dbReference>
<dbReference type="InterPro" id="IPR027358">
    <property type="entry name" value="Kininogen-type_cystatin_dom"/>
</dbReference>
<feature type="region of interest" description="Disordered" evidence="11">
    <location>
        <begin position="572"/>
        <end position="591"/>
    </location>
</feature>
<evidence type="ECO:0000256" key="10">
    <source>
        <dbReference type="ARBA" id="ARBA00023180"/>
    </source>
</evidence>
<dbReference type="InterPro" id="IPR000010">
    <property type="entry name" value="Cystatin_dom"/>
</dbReference>
<evidence type="ECO:0000256" key="8">
    <source>
        <dbReference type="ARBA" id="ARBA00022858"/>
    </source>
</evidence>
<evidence type="ECO:0000256" key="2">
    <source>
        <dbReference type="ARBA" id="ARBA00022429"/>
    </source>
</evidence>
<dbReference type="InterPro" id="IPR002395">
    <property type="entry name" value="Kininogen"/>
</dbReference>
<dbReference type="GO" id="GO:0005179">
    <property type="term" value="F:hormone activity"/>
    <property type="evidence" value="ECO:0007669"/>
    <property type="project" value="Ensembl"/>
</dbReference>
<dbReference type="Gene3D" id="3.10.450.10">
    <property type="match status" value="3"/>
</dbReference>
<dbReference type="PRINTS" id="PR00334">
    <property type="entry name" value="KININOGEN"/>
</dbReference>
<dbReference type="SMART" id="SM00043">
    <property type="entry name" value="CY"/>
    <property type="match status" value="3"/>
</dbReference>
<evidence type="ECO:0000256" key="5">
    <source>
        <dbReference type="ARBA" id="ARBA00022704"/>
    </source>
</evidence>
<evidence type="ECO:0000256" key="3">
    <source>
        <dbReference type="ARBA" id="ARBA00022525"/>
    </source>
</evidence>
<feature type="compositionally biased region" description="Low complexity" evidence="11">
    <location>
        <begin position="454"/>
        <end position="470"/>
    </location>
</feature>
<dbReference type="FunFam" id="3.10.450.10:FF:000002">
    <property type="entry name" value="Kininogen 1"/>
    <property type="match status" value="2"/>
</dbReference>
<dbReference type="GO" id="GO:0007204">
    <property type="term" value="P:positive regulation of cytosolic calcium ion concentration"/>
    <property type="evidence" value="ECO:0007669"/>
    <property type="project" value="Ensembl"/>
</dbReference>
<keyword evidence="8" id="KW-0838">Vasoactive</keyword>
<feature type="compositionally biased region" description="Basic residues" evidence="11">
    <location>
        <begin position="496"/>
        <end position="518"/>
    </location>
</feature>
<dbReference type="Pfam" id="PF00031">
    <property type="entry name" value="Cystatin"/>
    <property type="match status" value="3"/>
</dbReference>
<feature type="region of interest" description="Disordered" evidence="11">
    <location>
        <begin position="412"/>
        <end position="557"/>
    </location>
</feature>
<dbReference type="RefSeq" id="XP_023556676.1">
    <property type="nucleotide sequence ID" value="XM_023700908.1"/>
</dbReference>
<reference evidence="15" key="1">
    <citation type="submission" date="2025-08" db="UniProtKB">
        <authorList>
            <consortium name="RefSeq"/>
        </authorList>
    </citation>
    <scope>IDENTIFICATION</scope>
</reference>
<dbReference type="SUPFAM" id="SSF54403">
    <property type="entry name" value="Cystatin/monellin"/>
    <property type="match status" value="3"/>
</dbReference>
<dbReference type="FunFam" id="3.10.450.10:FF:000008">
    <property type="entry name" value="Kininogen 1"/>
    <property type="match status" value="1"/>
</dbReference>
<dbReference type="GO" id="GO:0072562">
    <property type="term" value="C:blood microparticle"/>
    <property type="evidence" value="ECO:0007669"/>
    <property type="project" value="TreeGrafter"/>
</dbReference>
<feature type="signal peptide" evidence="12">
    <location>
        <begin position="1"/>
        <end position="19"/>
    </location>
</feature>
<keyword evidence="14" id="KW-1185">Reference proteome</keyword>
<evidence type="ECO:0000256" key="4">
    <source>
        <dbReference type="ARBA" id="ARBA00022690"/>
    </source>
</evidence>
<organism evidence="14 15">
    <name type="scientific">Octodon degus</name>
    <name type="common">Degu</name>
    <name type="synonym">Sciurus degus</name>
    <dbReference type="NCBI Taxonomy" id="10160"/>
    <lineage>
        <taxon>Eukaryota</taxon>
        <taxon>Metazoa</taxon>
        <taxon>Chordata</taxon>
        <taxon>Craniata</taxon>
        <taxon>Vertebrata</taxon>
        <taxon>Euteleostomi</taxon>
        <taxon>Mammalia</taxon>
        <taxon>Eutheria</taxon>
        <taxon>Euarchontoglires</taxon>
        <taxon>Glires</taxon>
        <taxon>Rodentia</taxon>
        <taxon>Hystricomorpha</taxon>
        <taxon>Octodontidae</taxon>
        <taxon>Octodon</taxon>
    </lineage>
</organism>
<dbReference type="GeneID" id="101585781"/>
<dbReference type="PANTHER" id="PTHR13814:SF12">
    <property type="entry name" value="KININOGEN-1"/>
    <property type="match status" value="1"/>
</dbReference>
<evidence type="ECO:0000259" key="13">
    <source>
        <dbReference type="PROSITE" id="PS51647"/>
    </source>
</evidence>
<feature type="compositionally biased region" description="Low complexity" evidence="11">
    <location>
        <begin position="528"/>
        <end position="539"/>
    </location>
</feature>
<keyword evidence="3" id="KW-0964">Secreted</keyword>
<dbReference type="GO" id="GO:0030195">
    <property type="term" value="P:negative regulation of blood coagulation"/>
    <property type="evidence" value="ECO:0007669"/>
    <property type="project" value="Ensembl"/>
</dbReference>
<feature type="chain" id="PRO_5027657435" evidence="12">
    <location>
        <begin position="20"/>
        <end position="648"/>
    </location>
</feature>
<dbReference type="InterPro" id="IPR046350">
    <property type="entry name" value="Cystatin_sf"/>
</dbReference>
<dbReference type="AlphaFoldDB" id="A0A6P6D9B3"/>
<feature type="domain" description="Cystatin kininogen-type" evidence="13">
    <location>
        <begin position="274"/>
        <end position="377"/>
    </location>
</feature>
<evidence type="ECO:0000256" key="12">
    <source>
        <dbReference type="SAM" id="SignalP"/>
    </source>
</evidence>
<dbReference type="CTD" id="3827"/>
<dbReference type="CDD" id="cd00042">
    <property type="entry name" value="CY"/>
    <property type="match status" value="3"/>
</dbReference>
<dbReference type="InParanoid" id="A0A6P6D9B3"/>
<feature type="domain" description="Cystatin kininogen-type" evidence="13">
    <location>
        <begin position="152"/>
        <end position="255"/>
    </location>
</feature>
<dbReference type="GO" id="GO:0004869">
    <property type="term" value="F:cysteine-type endopeptidase inhibitor activity"/>
    <property type="evidence" value="ECO:0007669"/>
    <property type="project" value="UniProtKB-KW"/>
</dbReference>
<protein>
    <submittedName>
        <fullName evidence="15">Kininogen-1 isoform X1</fullName>
    </submittedName>
</protein>
<keyword evidence="5" id="KW-0789">Thiol protease inhibitor</keyword>
<evidence type="ECO:0000313" key="15">
    <source>
        <dbReference type="RefSeq" id="XP_023556676.1"/>
    </source>
</evidence>
<evidence type="ECO:0000256" key="6">
    <source>
        <dbReference type="ARBA" id="ARBA00022729"/>
    </source>
</evidence>
<sequence>MRLAAILFLLCFRLLASLAQEPDFQETGCDDKDVFEAVDVALKKYNHESPSGNQFVLVRTTEVTKMINLDVFYSVKYEIKEGDCPIQSGKTWQDCDYRDAEEAATGECTATVRKRKNNRFSVAAQTCHVTPARGPVVTTEYACLGCMHPISPESQELEPILTHAIQHFNNDTKHAYLFTVGEVKRAQRQVVNGWNYDITYSVIQTNCSKEKFQLLSPECKSLPNGDTGECVGNALVGAQQSLSSFSQNCQLYPGLDVVEPPVQVCLGCPSHLPVDSPELQDLLVHSMKKLNAENNETFYFKIEAVKKATVQIVAGKRFSIEFTASETTCSKESNEELTESCETKSPGQRLTCNADVYVIPWERKIYPTVNCEKLGTMTLMRRPPGFSPFRAAQIERTEETTVSAPYTSMAAVQDEEQDPEREQEPAPGHGRGHQRQTKHGLGHGHKYKHGLGHGPPKQHGLGHGHQQQHGLGHGYQPELDSNLKHQRGHGPDHGHNDKHKHGLGHGPGKHKNKTKSNGKHSDWRTEHSASSAQDSATSSPHIEEKTEGPTPPPILARPGVAVTVSGFQDSDLTATVMPTTPPAPTENEDDWIPDIVIEPDSLSFKVIPDFPETASPKCPGRPWKPDDRKSPILQMIEFHDFDLLDALD</sequence>
<evidence type="ECO:0000256" key="11">
    <source>
        <dbReference type="SAM" id="MobiDB-lite"/>
    </source>
</evidence>
<dbReference type="InterPro" id="IPR050735">
    <property type="entry name" value="Kininogen_Fetuin_HRG"/>
</dbReference>
<keyword evidence="9" id="KW-1015">Disulfide bond</keyword>
<accession>A0A6P6D9B3</accession>
<feature type="domain" description="Cystatin kininogen-type" evidence="13">
    <location>
        <begin position="29"/>
        <end position="133"/>
    </location>
</feature>
<evidence type="ECO:0000256" key="7">
    <source>
        <dbReference type="ARBA" id="ARBA00022737"/>
    </source>
</evidence>
<comment type="subcellular location">
    <subcellularLocation>
        <location evidence="1">Secreted</location>
        <location evidence="1">Extracellular space</location>
    </subcellularLocation>
</comment>
<dbReference type="GO" id="GO:0042311">
    <property type="term" value="P:vasodilation"/>
    <property type="evidence" value="ECO:0007669"/>
    <property type="project" value="UniProtKB-KW"/>
</dbReference>
<dbReference type="OrthoDB" id="9937817at2759"/>
<dbReference type="PANTHER" id="PTHR13814">
    <property type="entry name" value="FETUIN"/>
    <property type="match status" value="1"/>
</dbReference>
<dbReference type="Proteomes" id="UP000515203">
    <property type="component" value="Unplaced"/>
</dbReference>
<feature type="compositionally biased region" description="Basic residues" evidence="11">
    <location>
        <begin position="430"/>
        <end position="451"/>
    </location>
</feature>
<keyword evidence="2" id="KW-0840">Vasodilator</keyword>
<evidence type="ECO:0000256" key="1">
    <source>
        <dbReference type="ARBA" id="ARBA00004239"/>
    </source>
</evidence>
<proteinExistence type="predicted"/>
<keyword evidence="7" id="KW-0677">Repeat</keyword>
<keyword evidence="6 12" id="KW-0732">Signal</keyword>
<name>A0A6P6D9B3_OCTDE</name>
<evidence type="ECO:0000313" key="14">
    <source>
        <dbReference type="Proteomes" id="UP000515203"/>
    </source>
</evidence>
<dbReference type="GO" id="GO:0007162">
    <property type="term" value="P:negative regulation of cell adhesion"/>
    <property type="evidence" value="ECO:0007669"/>
    <property type="project" value="Ensembl"/>
</dbReference>
<dbReference type="GO" id="GO:0045861">
    <property type="term" value="P:negative regulation of proteolysis"/>
    <property type="evidence" value="ECO:0007669"/>
    <property type="project" value="Ensembl"/>
</dbReference>
<keyword evidence="4" id="KW-0646">Protease inhibitor</keyword>
<gene>
    <name evidence="15" type="primary">Kng1</name>
</gene>